<dbReference type="RefSeq" id="WP_013703490.1">
    <property type="nucleotide sequence ID" value="NC_015387.1"/>
</dbReference>
<comment type="similarity">
    <text evidence="1">Belongs to the short-chain dehydrogenases/reductases (SDR) family.</text>
</comment>
<dbReference type="Proteomes" id="UP000007030">
    <property type="component" value="Chromosome"/>
</dbReference>
<dbReference type="Pfam" id="PF00106">
    <property type="entry name" value="adh_short"/>
    <property type="match status" value="1"/>
</dbReference>
<evidence type="ECO:0000256" key="2">
    <source>
        <dbReference type="ARBA" id="ARBA00023002"/>
    </source>
</evidence>
<organism evidence="3 4">
    <name type="scientific">Marinithermus hydrothermalis (strain DSM 14884 / JCM 11576 / T1)</name>
    <dbReference type="NCBI Taxonomy" id="869210"/>
    <lineage>
        <taxon>Bacteria</taxon>
        <taxon>Thermotogati</taxon>
        <taxon>Deinococcota</taxon>
        <taxon>Deinococci</taxon>
        <taxon>Thermales</taxon>
        <taxon>Thermaceae</taxon>
        <taxon>Marinithermus</taxon>
    </lineage>
</organism>
<accession>F2NL35</accession>
<dbReference type="STRING" id="869210.Marky_0688"/>
<sequence length="233" mass="24697">MPSLQDQVFILTGGAGAIAGAVAEALARAGARLVLVDKAQPLLQERAQALEALPLTHDLTQYPEAVRMVEAAKTAFGRVDGLIHTVRGFATGRLHEAPPEAYDQLFDANVRSLFYAVRAVLPELKAAGRGFIAGFAAGPAWRGGAAGMGLYAAAKSAVAALLRSLDAELTENAIRVAVLYPMGAVDTPQNRRAMPHTDPQTWIAPEAIAEALLFAATRSPRGRLLEIPIYPPR</sequence>
<name>F2NL35_MARHT</name>
<reference evidence="3 4" key="1">
    <citation type="journal article" date="2012" name="Stand. Genomic Sci.">
        <title>Complete genome sequence of the aerobic, heterotroph Marinithermus hydrothermalis type strain (T1(T)) from a deep-sea hydrothermal vent chimney.</title>
        <authorList>
            <person name="Copeland A."/>
            <person name="Gu W."/>
            <person name="Yasawong M."/>
            <person name="Lapidus A."/>
            <person name="Lucas S."/>
            <person name="Deshpande S."/>
            <person name="Pagani I."/>
            <person name="Tapia R."/>
            <person name="Cheng J.F."/>
            <person name="Goodwin L.A."/>
            <person name="Pitluck S."/>
            <person name="Liolios K."/>
            <person name="Ivanova N."/>
            <person name="Mavromatis K."/>
            <person name="Mikhailova N."/>
            <person name="Pati A."/>
            <person name="Chen A."/>
            <person name="Palaniappan K."/>
            <person name="Land M."/>
            <person name="Pan C."/>
            <person name="Brambilla E.M."/>
            <person name="Rohde M."/>
            <person name="Tindall B.J."/>
            <person name="Sikorski J."/>
            <person name="Goker M."/>
            <person name="Detter J.C."/>
            <person name="Bristow J."/>
            <person name="Eisen J.A."/>
            <person name="Markowitz V."/>
            <person name="Hugenholtz P."/>
            <person name="Kyrpides N.C."/>
            <person name="Klenk H.P."/>
            <person name="Woyke T."/>
        </authorList>
    </citation>
    <scope>NUCLEOTIDE SEQUENCE [LARGE SCALE GENOMIC DNA]</scope>
    <source>
        <strain evidence="4">DSM 14884 / JCM 11576 / T1</strain>
    </source>
</reference>
<dbReference type="InterPro" id="IPR036291">
    <property type="entry name" value="NAD(P)-bd_dom_sf"/>
</dbReference>
<dbReference type="SUPFAM" id="SSF51735">
    <property type="entry name" value="NAD(P)-binding Rossmann-fold domains"/>
    <property type="match status" value="1"/>
</dbReference>
<dbReference type="HOGENOM" id="CLU_010194_2_10_0"/>
<protein>
    <submittedName>
        <fullName evidence="3">Short-chain dehydrogenase/reductase SDR</fullName>
    </submittedName>
</protein>
<keyword evidence="2" id="KW-0560">Oxidoreductase</keyword>
<dbReference type="PANTHER" id="PTHR43391">
    <property type="entry name" value="RETINOL DEHYDROGENASE-RELATED"/>
    <property type="match status" value="1"/>
</dbReference>
<dbReference type="OrthoDB" id="9804774at2"/>
<dbReference type="AlphaFoldDB" id="F2NL35"/>
<dbReference type="eggNOG" id="COG4221">
    <property type="taxonomic scope" value="Bacteria"/>
</dbReference>
<dbReference type="PANTHER" id="PTHR43391:SF82">
    <property type="entry name" value="OXIDOREDUCTASE SADH-RELATED"/>
    <property type="match status" value="1"/>
</dbReference>
<evidence type="ECO:0000313" key="4">
    <source>
        <dbReference type="Proteomes" id="UP000007030"/>
    </source>
</evidence>
<dbReference type="PRINTS" id="PR00081">
    <property type="entry name" value="GDHRDH"/>
</dbReference>
<dbReference type="GO" id="GO:0016491">
    <property type="term" value="F:oxidoreductase activity"/>
    <property type="evidence" value="ECO:0007669"/>
    <property type="project" value="UniProtKB-KW"/>
</dbReference>
<dbReference type="Gene3D" id="3.40.50.720">
    <property type="entry name" value="NAD(P)-binding Rossmann-like Domain"/>
    <property type="match status" value="1"/>
</dbReference>
<evidence type="ECO:0000313" key="3">
    <source>
        <dbReference type="EMBL" id="AEB11438.1"/>
    </source>
</evidence>
<dbReference type="CDD" id="cd05233">
    <property type="entry name" value="SDR_c"/>
    <property type="match status" value="1"/>
</dbReference>
<keyword evidence="4" id="KW-1185">Reference proteome</keyword>
<evidence type="ECO:0000256" key="1">
    <source>
        <dbReference type="ARBA" id="ARBA00006484"/>
    </source>
</evidence>
<proteinExistence type="inferred from homology"/>
<dbReference type="KEGG" id="mhd:Marky_0688"/>
<dbReference type="EMBL" id="CP002630">
    <property type="protein sequence ID" value="AEB11438.1"/>
    <property type="molecule type" value="Genomic_DNA"/>
</dbReference>
<dbReference type="InterPro" id="IPR002347">
    <property type="entry name" value="SDR_fam"/>
</dbReference>
<gene>
    <name evidence="3" type="ordered locus">Marky_0688</name>
</gene>